<protein>
    <recommendedName>
        <fullName evidence="3">Glycosyl transferase CAP10 domain-containing protein</fullName>
    </recommendedName>
</protein>
<evidence type="ECO:0000256" key="1">
    <source>
        <dbReference type="SAM" id="SignalP"/>
    </source>
</evidence>
<evidence type="ECO:0000313" key="2">
    <source>
        <dbReference type="EMBL" id="CAD9672202.1"/>
    </source>
</evidence>
<dbReference type="AlphaFoldDB" id="A0A7S2W7T3"/>
<organism evidence="2">
    <name type="scientific">Rhizochromulina marina</name>
    <dbReference type="NCBI Taxonomy" id="1034831"/>
    <lineage>
        <taxon>Eukaryota</taxon>
        <taxon>Sar</taxon>
        <taxon>Stramenopiles</taxon>
        <taxon>Ochrophyta</taxon>
        <taxon>Dictyochophyceae</taxon>
        <taxon>Rhizochromulinales</taxon>
        <taxon>Rhizochromulina</taxon>
    </lineage>
</organism>
<feature type="signal peptide" evidence="1">
    <location>
        <begin position="1"/>
        <end position="24"/>
    </location>
</feature>
<accession>A0A7S2W7T3</accession>
<proteinExistence type="predicted"/>
<feature type="chain" id="PRO_5031427992" description="Glycosyl transferase CAP10 domain-containing protein" evidence="1">
    <location>
        <begin position="25"/>
        <end position="384"/>
    </location>
</feature>
<gene>
    <name evidence="2" type="ORF">RMAR1173_LOCUS4936</name>
</gene>
<dbReference type="EMBL" id="HBHJ01007685">
    <property type="protein sequence ID" value="CAD9672202.1"/>
    <property type="molecule type" value="Transcribed_RNA"/>
</dbReference>
<evidence type="ECO:0008006" key="3">
    <source>
        <dbReference type="Google" id="ProtNLM"/>
    </source>
</evidence>
<reference evidence="2" key="1">
    <citation type="submission" date="2021-01" db="EMBL/GenBank/DDBJ databases">
        <authorList>
            <person name="Corre E."/>
            <person name="Pelletier E."/>
            <person name="Niang G."/>
            <person name="Scheremetjew M."/>
            <person name="Finn R."/>
            <person name="Kale V."/>
            <person name="Holt S."/>
            <person name="Cochrane G."/>
            <person name="Meng A."/>
            <person name="Brown T."/>
            <person name="Cohen L."/>
        </authorList>
    </citation>
    <scope>NUCLEOTIDE SEQUENCE</scope>
    <source>
        <strain evidence="2">CCMP1243</strain>
    </source>
</reference>
<sequence>MRATAGGGALALLVLLAAVPGLQGLPWPVSTTYGSVDLNASVQFALQHLGAVEIPANISSSCGAELRWVQLPGSGYEIHFISTPALASDNFSFPDYVAYVEGLYGNLSQQTSATYDQFMDFHVGMITDDMTPFYESLTAAEVPFFMVAQSGYGFDLFVEIPGTGAILELTSKRLDSPVNITGWDICQDASHEQVLPAPALQPPAGDMPTLNWRKTTFAAPKAATAAAFSIKHLQANYMRQGHPGVWVRHCAKISWSEYNYTGPAGIPYQMHFVDGYSYPPYDSMNIVDFAEYQESVRDFEHDRWDEWANNRLTMFVEDLDPFIASLREDDVSFLLRKWEDSSLYSLIIDFSPLAGHVIELLSDQRPDEIGDDEPSVWNFCPVAA</sequence>
<keyword evidence="1" id="KW-0732">Signal</keyword>
<name>A0A7S2W7T3_9STRA</name>